<evidence type="ECO:0000313" key="2">
    <source>
        <dbReference type="Proteomes" id="UP000184096"/>
    </source>
</evidence>
<gene>
    <name evidence="1" type="ORF">SAMN05444170_5548</name>
</gene>
<organism evidence="1 2">
    <name type="scientific">Bradyrhizobium erythrophlei</name>
    <dbReference type="NCBI Taxonomy" id="1437360"/>
    <lineage>
        <taxon>Bacteria</taxon>
        <taxon>Pseudomonadati</taxon>
        <taxon>Pseudomonadota</taxon>
        <taxon>Alphaproteobacteria</taxon>
        <taxon>Hyphomicrobiales</taxon>
        <taxon>Nitrobacteraceae</taxon>
        <taxon>Bradyrhizobium</taxon>
    </lineage>
</organism>
<dbReference type="AlphaFoldDB" id="A0A1M7UKQ6"/>
<sequence length="61" mass="6765">MKKPVVNPSERDCPECMGGGYTVAPHPTRPGVKIYKECKELSRQGACCRRLRWLFTVGAGV</sequence>
<evidence type="ECO:0000313" key="1">
    <source>
        <dbReference type="EMBL" id="SHN83559.1"/>
    </source>
</evidence>
<protein>
    <submittedName>
        <fullName evidence="1">Uncharacterized protein</fullName>
    </submittedName>
</protein>
<accession>A0A1M7UKQ6</accession>
<reference evidence="2" key="1">
    <citation type="submission" date="2016-11" db="EMBL/GenBank/DDBJ databases">
        <authorList>
            <person name="Varghese N."/>
            <person name="Submissions S."/>
        </authorList>
    </citation>
    <scope>NUCLEOTIDE SEQUENCE [LARGE SCALE GENOMIC DNA]</scope>
    <source>
        <strain evidence="2">GAS401</strain>
    </source>
</reference>
<proteinExistence type="predicted"/>
<name>A0A1M7UKQ6_9BRAD</name>
<dbReference type="EMBL" id="LT670849">
    <property type="protein sequence ID" value="SHN83559.1"/>
    <property type="molecule type" value="Genomic_DNA"/>
</dbReference>
<keyword evidence="2" id="KW-1185">Reference proteome</keyword>
<dbReference type="Proteomes" id="UP000184096">
    <property type="component" value="Chromosome I"/>
</dbReference>